<feature type="coiled-coil region" evidence="1">
    <location>
        <begin position="6"/>
        <end position="33"/>
    </location>
</feature>
<evidence type="ECO:0000313" key="4">
    <source>
        <dbReference type="Proteomes" id="UP000315783"/>
    </source>
</evidence>
<protein>
    <recommendedName>
        <fullName evidence="2">SRR1-like domain-containing protein</fullName>
    </recommendedName>
</protein>
<dbReference type="Pfam" id="PF07985">
    <property type="entry name" value="SRR1"/>
    <property type="match status" value="1"/>
</dbReference>
<evidence type="ECO:0000259" key="2">
    <source>
        <dbReference type="Pfam" id="PF07985"/>
    </source>
</evidence>
<evidence type="ECO:0000256" key="1">
    <source>
        <dbReference type="SAM" id="Coils"/>
    </source>
</evidence>
<dbReference type="OrthoDB" id="5230585at2759"/>
<dbReference type="PANTHER" id="PTHR42080">
    <property type="entry name" value="SRR1 DOMAIN-CONTAINING PROTEIN"/>
    <property type="match status" value="1"/>
</dbReference>
<dbReference type="Proteomes" id="UP000315783">
    <property type="component" value="Unassembled WGS sequence"/>
</dbReference>
<dbReference type="AlphaFoldDB" id="A0A545WEY7"/>
<sequence>MADSTNPRLQMQYKRLEAAASQLEERYKNHAGMLEEVAAAKELVNKYIAAYEEGKLFFARDLVASLDRQIDALQQQDGAADKEDGGGDVVTLEDVIGRQESWPLTYPNPSQHKCDTFCIRYSVHQYMTHMSSKYPENLLEVETPLGIVYCDFVTPSGWPLPDLEAAFRAHQASWDQSVACQELAATITTSAAALRTPIRKIVCFGLGRLDDWERTTSEELAESTRRAATQHAAALTMAAALARAQDGDGDGDGEVRCYVQDPAYAAVEKELLATLGFTVLPDPKGFLEVDDATLVFSVHPNVPVRQVVTDMGWPAAMVWDTIETDRNVDEEGARDYRVETRWGREERVSPWTTDEGSTRVTEMARHYTYSPFPGNPAENQFGRLGIYFRKPT</sequence>
<keyword evidence="1" id="KW-0175">Coiled coil</keyword>
<comment type="caution">
    <text evidence="3">The sequence shown here is derived from an EMBL/GenBank/DDBJ whole genome shotgun (WGS) entry which is preliminary data.</text>
</comment>
<proteinExistence type="predicted"/>
<feature type="domain" description="SRR1-like" evidence="2">
    <location>
        <begin position="193"/>
        <end position="387"/>
    </location>
</feature>
<keyword evidence="4" id="KW-1185">Reference proteome</keyword>
<dbReference type="EMBL" id="SPUK01000001">
    <property type="protein sequence ID" value="TQW01234.1"/>
    <property type="molecule type" value="Genomic_DNA"/>
</dbReference>
<accession>A0A545WEY7</accession>
<dbReference type="PANTHER" id="PTHR42080:SF3">
    <property type="entry name" value="SRR1-LIKE DOMAIN-CONTAINING PROTEIN"/>
    <property type="match status" value="1"/>
</dbReference>
<gene>
    <name evidence="3" type="ORF">IF1G_01165</name>
</gene>
<name>A0A545WEY7_9HYPO</name>
<organism evidence="3 4">
    <name type="scientific">Cordyceps javanica</name>
    <dbReference type="NCBI Taxonomy" id="43265"/>
    <lineage>
        <taxon>Eukaryota</taxon>
        <taxon>Fungi</taxon>
        <taxon>Dikarya</taxon>
        <taxon>Ascomycota</taxon>
        <taxon>Pezizomycotina</taxon>
        <taxon>Sordariomycetes</taxon>
        <taxon>Hypocreomycetidae</taxon>
        <taxon>Hypocreales</taxon>
        <taxon>Cordycipitaceae</taxon>
        <taxon>Cordyceps</taxon>
    </lineage>
</organism>
<reference evidence="3 4" key="1">
    <citation type="journal article" date="2019" name="Appl. Microbiol. Biotechnol.">
        <title>Genome sequence of Isaria javanica and comparative genome analysis insights into family S53 peptidase evolution in fungal entomopathogens.</title>
        <authorList>
            <person name="Lin R."/>
            <person name="Zhang X."/>
            <person name="Xin B."/>
            <person name="Zou M."/>
            <person name="Gao Y."/>
            <person name="Qin F."/>
            <person name="Hu Q."/>
            <person name="Xie B."/>
            <person name="Cheng X."/>
        </authorList>
    </citation>
    <scope>NUCLEOTIDE SEQUENCE [LARGE SCALE GENOMIC DNA]</scope>
    <source>
        <strain evidence="3 4">IJ1G</strain>
    </source>
</reference>
<dbReference type="InterPro" id="IPR012942">
    <property type="entry name" value="SRR1-like"/>
</dbReference>
<evidence type="ECO:0000313" key="3">
    <source>
        <dbReference type="EMBL" id="TQW01234.1"/>
    </source>
</evidence>